<comment type="similarity">
    <text evidence="3 9 11">Belongs to the uracil-DNA glycosylase (UDG) superfamily. UNG family.</text>
</comment>
<dbReference type="InterPro" id="IPR018085">
    <property type="entry name" value="Ura-DNA_Glyclase_AS"/>
</dbReference>
<evidence type="ECO:0000256" key="11">
    <source>
        <dbReference type="RuleBase" id="RU003780"/>
    </source>
</evidence>
<dbReference type="NCBIfam" id="NF003589">
    <property type="entry name" value="PRK05254.1-2"/>
    <property type="match status" value="1"/>
</dbReference>
<evidence type="ECO:0000256" key="9">
    <source>
        <dbReference type="HAMAP-Rule" id="MF_00148"/>
    </source>
</evidence>
<dbReference type="InterPro" id="IPR036895">
    <property type="entry name" value="Uracil-DNA_glycosylase-like_sf"/>
</dbReference>
<dbReference type="GO" id="GO:0005737">
    <property type="term" value="C:cytoplasm"/>
    <property type="evidence" value="ECO:0007669"/>
    <property type="project" value="UniProtKB-SubCell"/>
</dbReference>
<dbReference type="EMBL" id="MJIE01000001">
    <property type="protein sequence ID" value="OLR55482.1"/>
    <property type="molecule type" value="Genomic_DNA"/>
</dbReference>
<feature type="domain" description="Uracil-DNA glycosylase-like" evidence="12">
    <location>
        <begin position="49"/>
        <end position="211"/>
    </location>
</feature>
<accession>A0A1Q9JGZ5</accession>
<dbReference type="PANTHER" id="PTHR11264:SF0">
    <property type="entry name" value="URACIL-DNA GLYCOSYLASE"/>
    <property type="match status" value="1"/>
</dbReference>
<dbReference type="GO" id="GO:0004844">
    <property type="term" value="F:uracil DNA N-glycosylase activity"/>
    <property type="evidence" value="ECO:0007669"/>
    <property type="project" value="UniProtKB-UniRule"/>
</dbReference>
<dbReference type="NCBIfam" id="NF003592">
    <property type="entry name" value="PRK05254.1-5"/>
    <property type="match status" value="1"/>
</dbReference>
<dbReference type="Proteomes" id="UP000187404">
    <property type="component" value="Unassembled WGS sequence"/>
</dbReference>
<evidence type="ECO:0000259" key="12">
    <source>
        <dbReference type="SMART" id="SM00986"/>
    </source>
</evidence>
<evidence type="ECO:0000256" key="6">
    <source>
        <dbReference type="ARBA" id="ARBA00022763"/>
    </source>
</evidence>
<evidence type="ECO:0000256" key="5">
    <source>
        <dbReference type="ARBA" id="ARBA00018429"/>
    </source>
</evidence>
<evidence type="ECO:0000256" key="7">
    <source>
        <dbReference type="ARBA" id="ARBA00022801"/>
    </source>
</evidence>
<keyword evidence="14" id="KW-1185">Reference proteome</keyword>
<dbReference type="RefSeq" id="WP_075712477.1">
    <property type="nucleotide sequence ID" value="NZ_MJIE01000001.1"/>
</dbReference>
<dbReference type="SUPFAM" id="SSF52141">
    <property type="entry name" value="Uracil-DNA glycosylase-like"/>
    <property type="match status" value="1"/>
</dbReference>
<dbReference type="CDD" id="cd10027">
    <property type="entry name" value="UDG-F1-like"/>
    <property type="match status" value="1"/>
</dbReference>
<evidence type="ECO:0000256" key="3">
    <source>
        <dbReference type="ARBA" id="ARBA00008184"/>
    </source>
</evidence>
<dbReference type="EC" id="3.2.2.27" evidence="4 9"/>
<feature type="active site" description="Proton acceptor" evidence="9 10">
    <location>
        <position position="64"/>
    </location>
</feature>
<keyword evidence="6 9" id="KW-0227">DNA damage</keyword>
<dbReference type="Gene3D" id="3.40.470.10">
    <property type="entry name" value="Uracil-DNA glycosylase-like domain"/>
    <property type="match status" value="1"/>
</dbReference>
<gene>
    <name evidence="9" type="primary">ung</name>
    <name evidence="13" type="ORF">BHK98_05015</name>
</gene>
<dbReference type="GO" id="GO:0097510">
    <property type="term" value="P:base-excision repair, AP site formation via deaminated base removal"/>
    <property type="evidence" value="ECO:0007669"/>
    <property type="project" value="TreeGrafter"/>
</dbReference>
<dbReference type="InterPro" id="IPR002043">
    <property type="entry name" value="UDG_fam1"/>
</dbReference>
<dbReference type="NCBIfam" id="NF003588">
    <property type="entry name" value="PRK05254.1-1"/>
    <property type="match status" value="1"/>
</dbReference>
<evidence type="ECO:0000256" key="10">
    <source>
        <dbReference type="PROSITE-ProRule" id="PRU10072"/>
    </source>
</evidence>
<dbReference type="PANTHER" id="PTHR11264">
    <property type="entry name" value="URACIL-DNA GLYCOSYLASE"/>
    <property type="match status" value="1"/>
</dbReference>
<dbReference type="SMART" id="SM00987">
    <property type="entry name" value="UreE_C"/>
    <property type="match status" value="1"/>
</dbReference>
<evidence type="ECO:0000313" key="13">
    <source>
        <dbReference type="EMBL" id="OLR55482.1"/>
    </source>
</evidence>
<keyword evidence="7 9" id="KW-0378">Hydrolase</keyword>
<evidence type="ECO:0000256" key="4">
    <source>
        <dbReference type="ARBA" id="ARBA00012030"/>
    </source>
</evidence>
<dbReference type="STRING" id="1261640.BHK98_05015"/>
<dbReference type="PROSITE" id="PS00130">
    <property type="entry name" value="U_DNA_GLYCOSYLASE"/>
    <property type="match status" value="1"/>
</dbReference>
<proteinExistence type="inferred from homology"/>
<protein>
    <recommendedName>
        <fullName evidence="5 9">Uracil-DNA glycosylase</fullName>
        <shortName evidence="9">UDG</shortName>
        <ecNumber evidence="4 9">3.2.2.27</ecNumber>
    </recommendedName>
</protein>
<evidence type="ECO:0000256" key="2">
    <source>
        <dbReference type="ARBA" id="ARBA00002631"/>
    </source>
</evidence>
<evidence type="ECO:0000256" key="1">
    <source>
        <dbReference type="ARBA" id="ARBA00001400"/>
    </source>
</evidence>
<organism evidence="13 14">
    <name type="scientific">Hornefia porci</name>
    <dbReference type="NCBI Taxonomy" id="2652292"/>
    <lineage>
        <taxon>Bacteria</taxon>
        <taxon>Bacillati</taxon>
        <taxon>Bacillota</taxon>
        <taxon>Clostridia</taxon>
        <taxon>Peptostreptococcales</taxon>
        <taxon>Anaerovoracaceae</taxon>
        <taxon>Hornefia</taxon>
    </lineage>
</organism>
<comment type="subcellular location">
    <subcellularLocation>
        <location evidence="9">Cytoplasm</location>
    </subcellularLocation>
</comment>
<dbReference type="NCBIfam" id="TIGR00628">
    <property type="entry name" value="ung"/>
    <property type="match status" value="1"/>
</dbReference>
<dbReference type="OrthoDB" id="9804372at2"/>
<comment type="caution">
    <text evidence="13">The sequence shown here is derived from an EMBL/GenBank/DDBJ whole genome shotgun (WGS) entry which is preliminary data.</text>
</comment>
<dbReference type="AlphaFoldDB" id="A0A1Q9JGZ5"/>
<evidence type="ECO:0000256" key="8">
    <source>
        <dbReference type="ARBA" id="ARBA00023204"/>
    </source>
</evidence>
<sequence>MVSIGNEWDEVLKGEFDKDYYQKLRQFLIREYRSRRIYPDMYDIFNALKYTSYNDVKVVILGQDPYHEEGQAHGLAFSVMPGVPQPPSLVNIFRELQEDLGISPPPRDNGSLVNWAKDGVLLLNTVLTVREHQANSHKGRGWEILTDRIIQLLNEREKPLVFILWGGNAKAKRPLLTSRRHLVLTGAHPSPLSAYNGFFGGRYFSRANEFLVSTGQEPVNWETGR</sequence>
<comment type="function">
    <text evidence="2 9 11">Excises uracil residues from the DNA which can arise as a result of misincorporation of dUMP residues by DNA polymerase or due to deamination of cytosine.</text>
</comment>
<dbReference type="InterPro" id="IPR005122">
    <property type="entry name" value="Uracil-DNA_glycosylase-like"/>
</dbReference>
<keyword evidence="9" id="KW-0963">Cytoplasm</keyword>
<dbReference type="SMART" id="SM00986">
    <property type="entry name" value="UDG"/>
    <property type="match status" value="1"/>
</dbReference>
<dbReference type="FunFam" id="3.40.470.10:FF:000001">
    <property type="entry name" value="Uracil-DNA glycosylase"/>
    <property type="match status" value="1"/>
</dbReference>
<dbReference type="HAMAP" id="MF_00148">
    <property type="entry name" value="UDG"/>
    <property type="match status" value="1"/>
</dbReference>
<evidence type="ECO:0000313" key="14">
    <source>
        <dbReference type="Proteomes" id="UP000187404"/>
    </source>
</evidence>
<dbReference type="NCBIfam" id="NF003591">
    <property type="entry name" value="PRK05254.1-4"/>
    <property type="match status" value="1"/>
</dbReference>
<dbReference type="Pfam" id="PF03167">
    <property type="entry name" value="UDG"/>
    <property type="match status" value="1"/>
</dbReference>
<keyword evidence="8 9" id="KW-0234">DNA repair</keyword>
<name>A0A1Q9JGZ5_9FIRM</name>
<reference evidence="13 14" key="1">
    <citation type="journal article" date="2016" name="Appl. Environ. Microbiol.">
        <title>Function and Phylogeny of Bacterial Butyryl Coenzyme A:Acetate Transferases and Their Diversity in the Proximal Colon of Swine.</title>
        <authorList>
            <person name="Trachsel J."/>
            <person name="Bayles D.O."/>
            <person name="Looft T."/>
            <person name="Levine U.Y."/>
            <person name="Allen H.K."/>
        </authorList>
    </citation>
    <scope>NUCLEOTIDE SEQUENCE [LARGE SCALE GENOMIC DNA]</scope>
    <source>
        <strain evidence="13 14">68-3-10</strain>
    </source>
</reference>
<comment type="catalytic activity">
    <reaction evidence="1 9 11">
        <text>Hydrolyzes single-stranded DNA or mismatched double-stranded DNA and polynucleotides, releasing free uracil.</text>
        <dbReference type="EC" id="3.2.2.27"/>
    </reaction>
</comment>